<dbReference type="EMBL" id="JXCQ01000034">
    <property type="protein sequence ID" value="KIR20983.1"/>
    <property type="molecule type" value="Genomic_DNA"/>
</dbReference>
<name>A0A0D0SFL0_PSEFL</name>
<dbReference type="AlphaFoldDB" id="A0A0D0SFL0"/>
<evidence type="ECO:0000256" key="2">
    <source>
        <dbReference type="ARBA" id="ARBA00006671"/>
    </source>
</evidence>
<feature type="domain" description="Fimbrial-type adhesion" evidence="6">
    <location>
        <begin position="202"/>
        <end position="354"/>
    </location>
</feature>
<dbReference type="Proteomes" id="UP000032210">
    <property type="component" value="Unassembled WGS sequence"/>
</dbReference>
<protein>
    <submittedName>
        <fullName evidence="7">F17a-G fimbrial adhesin</fullName>
    </submittedName>
</protein>
<dbReference type="PANTHER" id="PTHR33420:SF3">
    <property type="entry name" value="FIMBRIAL SUBUNIT ELFA"/>
    <property type="match status" value="1"/>
</dbReference>
<dbReference type="PATRIC" id="fig|294.125.peg.3653"/>
<dbReference type="InterPro" id="IPR008966">
    <property type="entry name" value="Adhesion_dom_sf"/>
</dbReference>
<evidence type="ECO:0000256" key="3">
    <source>
        <dbReference type="ARBA" id="ARBA00022729"/>
    </source>
</evidence>
<proteinExistence type="inferred from homology"/>
<comment type="subcellular location">
    <subcellularLocation>
        <location evidence="1">Fimbrium</location>
    </subcellularLocation>
</comment>
<gene>
    <name evidence="7" type="ORF">PFLU3_35610</name>
</gene>
<dbReference type="InterPro" id="IPR036937">
    <property type="entry name" value="Adhesion_dom_fimbrial_sf"/>
</dbReference>
<accession>A0A0D0SFL0</accession>
<dbReference type="GO" id="GO:0009289">
    <property type="term" value="C:pilus"/>
    <property type="evidence" value="ECO:0007669"/>
    <property type="project" value="UniProtKB-SubCell"/>
</dbReference>
<evidence type="ECO:0000256" key="1">
    <source>
        <dbReference type="ARBA" id="ARBA00004561"/>
    </source>
</evidence>
<dbReference type="RefSeq" id="WP_124421728.1">
    <property type="nucleotide sequence ID" value="NZ_JXCQ01000034.1"/>
</dbReference>
<comment type="similarity">
    <text evidence="2">Belongs to the fimbrial protein family.</text>
</comment>
<evidence type="ECO:0000259" key="6">
    <source>
        <dbReference type="Pfam" id="PF00419"/>
    </source>
</evidence>
<dbReference type="InterPro" id="IPR000259">
    <property type="entry name" value="Adhesion_dom_fimbrial"/>
</dbReference>
<organism evidence="7 8">
    <name type="scientific">Pseudomonas fluorescens</name>
    <dbReference type="NCBI Taxonomy" id="294"/>
    <lineage>
        <taxon>Bacteria</taxon>
        <taxon>Pseudomonadati</taxon>
        <taxon>Pseudomonadota</taxon>
        <taxon>Gammaproteobacteria</taxon>
        <taxon>Pseudomonadales</taxon>
        <taxon>Pseudomonadaceae</taxon>
        <taxon>Pseudomonas</taxon>
    </lineage>
</organism>
<dbReference type="InterPro" id="IPR050263">
    <property type="entry name" value="Bact_Fimbrial_Adh_Pro"/>
</dbReference>
<keyword evidence="3 5" id="KW-0732">Signal</keyword>
<comment type="caution">
    <text evidence="7">The sequence shown here is derived from an EMBL/GenBank/DDBJ whole genome shotgun (WGS) entry which is preliminary data.</text>
</comment>
<feature type="chain" id="PRO_5002237491" evidence="5">
    <location>
        <begin position="30"/>
        <end position="355"/>
    </location>
</feature>
<evidence type="ECO:0000256" key="4">
    <source>
        <dbReference type="ARBA" id="ARBA00023263"/>
    </source>
</evidence>
<reference evidence="7 8" key="1">
    <citation type="submission" date="2015-01" db="EMBL/GenBank/DDBJ databases">
        <title>Genome sequence of the beneficial rhizobacterium Pseudomonas fluorescens 2-79.</title>
        <authorList>
            <person name="Thuermer A."/>
            <person name="Daniel R."/>
        </authorList>
    </citation>
    <scope>NUCLEOTIDE SEQUENCE [LARGE SCALE GENOMIC DNA]</scope>
    <source>
        <strain evidence="7 8">2-79</strain>
    </source>
</reference>
<dbReference type="Gene3D" id="2.60.40.1090">
    <property type="entry name" value="Fimbrial-type adhesion domain"/>
    <property type="match status" value="1"/>
</dbReference>
<evidence type="ECO:0000313" key="7">
    <source>
        <dbReference type="EMBL" id="KIR20983.1"/>
    </source>
</evidence>
<sequence>MNGVQLFLSRLLPIGACLGACAFTMDAQAHFNAGVCTPQAPVTLSFPPITLPNNLQVGEAIGYPSGYDFASNGFVMQCRYTDWPLSQPVSANLSVVNSPATGMTFNANGLTLPVYATSYPGVGFVMMAGDPSRDFKVITHTGVTLLDAKHNKPNGWGLQGRVYLVATGPITSGTLPGNTVARYVLTNVSIESPGAGSVNFADTVILPPQKPTCRVTTPSLAMPLGLVPSRDFKGVGSHAGSVSRNITLDCAGGTGGNLDVWITVTDQTDPGNRSNQLSLTRDSGARGVALQLLSGDRLVSYGPDSSGVGNPNQWQVASTGNGTLTIPLTARYVQTASTIKPGTANGLASFTLSYR</sequence>
<evidence type="ECO:0000313" key="8">
    <source>
        <dbReference type="Proteomes" id="UP000032210"/>
    </source>
</evidence>
<dbReference type="Gene3D" id="2.60.40.3310">
    <property type="match status" value="1"/>
</dbReference>
<dbReference type="PANTHER" id="PTHR33420">
    <property type="entry name" value="FIMBRIAL SUBUNIT ELFA-RELATED"/>
    <property type="match status" value="1"/>
</dbReference>
<dbReference type="GO" id="GO:0043709">
    <property type="term" value="P:cell adhesion involved in single-species biofilm formation"/>
    <property type="evidence" value="ECO:0007669"/>
    <property type="project" value="TreeGrafter"/>
</dbReference>
<keyword evidence="4" id="KW-0281">Fimbrium</keyword>
<evidence type="ECO:0000256" key="5">
    <source>
        <dbReference type="SAM" id="SignalP"/>
    </source>
</evidence>
<dbReference type="SUPFAM" id="SSF49401">
    <property type="entry name" value="Bacterial adhesins"/>
    <property type="match status" value="1"/>
</dbReference>
<dbReference type="Pfam" id="PF00419">
    <property type="entry name" value="Fimbrial"/>
    <property type="match status" value="1"/>
</dbReference>
<feature type="signal peptide" evidence="5">
    <location>
        <begin position="1"/>
        <end position="29"/>
    </location>
</feature>